<sequence length="54" mass="6071">MIGVSKVSVKSDGFHTWTVDQVEKYREHHKLGTKPRLAIDILLFLGCADPMQSS</sequence>
<dbReference type="RefSeq" id="WP_269275859.1">
    <property type="nucleotide sequence ID" value="NZ_JAPVOI010000004.1"/>
</dbReference>
<comment type="caution">
    <text evidence="1">The sequence shown here is derived from an EMBL/GenBank/DDBJ whole genome shotgun (WGS) entry which is preliminary data.</text>
</comment>
<evidence type="ECO:0000313" key="2">
    <source>
        <dbReference type="Proteomes" id="UP001079430"/>
    </source>
</evidence>
<name>A0ABT4KBV7_9HYPH</name>
<reference evidence="1" key="1">
    <citation type="submission" date="2022-10" db="EMBL/GenBank/DDBJ databases">
        <title>Whole genome sequencing of three plant growth promoting bacteria isolated from Vachellia tortilis subsp. raddiana in Morocco.</title>
        <authorList>
            <person name="Hnini M."/>
            <person name="Zouagui R."/>
            <person name="Zouagui H."/>
            <person name="Chemao Elfihri M.-W."/>
            <person name="Ibrahimi A."/>
            <person name="Sbabou L."/>
            <person name="Aurag J."/>
        </authorList>
    </citation>
    <scope>NUCLEOTIDE SEQUENCE</scope>
    <source>
        <strain evidence="1">LMR678</strain>
    </source>
</reference>
<evidence type="ECO:0000313" key="1">
    <source>
        <dbReference type="EMBL" id="MCZ4089310.1"/>
    </source>
</evidence>
<protein>
    <submittedName>
        <fullName evidence="1">Uncharacterized protein</fullName>
    </submittedName>
</protein>
<accession>A0ABT4KBV7</accession>
<gene>
    <name evidence="1" type="ORF">O3W52_04315</name>
</gene>
<dbReference type="EMBL" id="JAPVOI010000004">
    <property type="protein sequence ID" value="MCZ4089310.1"/>
    <property type="molecule type" value="Genomic_DNA"/>
</dbReference>
<dbReference type="Proteomes" id="UP001079430">
    <property type="component" value="Unassembled WGS sequence"/>
</dbReference>
<keyword evidence="2" id="KW-1185">Reference proteome</keyword>
<proteinExistence type="predicted"/>
<organism evidence="1 2">
    <name type="scientific">Sinorhizobium psoraleae</name>
    <dbReference type="NCBI Taxonomy" id="520838"/>
    <lineage>
        <taxon>Bacteria</taxon>
        <taxon>Pseudomonadati</taxon>
        <taxon>Pseudomonadota</taxon>
        <taxon>Alphaproteobacteria</taxon>
        <taxon>Hyphomicrobiales</taxon>
        <taxon>Rhizobiaceae</taxon>
        <taxon>Sinorhizobium/Ensifer group</taxon>
        <taxon>Sinorhizobium</taxon>
    </lineage>
</organism>